<evidence type="ECO:0000256" key="2">
    <source>
        <dbReference type="ARBA" id="ARBA00022679"/>
    </source>
</evidence>
<gene>
    <name evidence="9" type="primary">pcrB</name>
    <name evidence="10" type="ORF">GW534_02470</name>
</gene>
<feature type="binding site" evidence="9">
    <location>
        <position position="12"/>
    </location>
    <ligand>
        <name>sn-glycerol 1-phosphate</name>
        <dbReference type="ChEBI" id="CHEBI:57685"/>
    </ligand>
</feature>
<dbReference type="GO" id="GO:0016740">
    <property type="term" value="F:transferase activity"/>
    <property type="evidence" value="ECO:0007669"/>
    <property type="project" value="UniProtKB-KW"/>
</dbReference>
<comment type="caution">
    <text evidence="9">Lacks conserved residue(s) required for the propagation of feature annotation.</text>
</comment>
<dbReference type="SUPFAM" id="SSF51395">
    <property type="entry name" value="FMN-linked oxidoreductases"/>
    <property type="match status" value="1"/>
</dbReference>
<comment type="function">
    <text evidence="9">Prenyltransferase that catalyzes in vivo the transfer of the heptaprenyl moiety of heptaprenyl pyrophosphate (HepPP; 35 carbon atoms) to the C3 hydroxyl of sn-glycerol-1-phosphate (G1P), producing heptaprenylglyceryl phosphate (HepGP). This reaction is an ether-bond-formation step in the biosynthesis of archaea-type G1P-based membrane lipids found in Bacillales.</text>
</comment>
<evidence type="ECO:0000256" key="5">
    <source>
        <dbReference type="ARBA" id="ARBA00023098"/>
    </source>
</evidence>
<dbReference type="PANTHER" id="PTHR40029:SF2">
    <property type="entry name" value="HEPTAPRENYLGLYCERYL PHOSPHATE SYNTHASE"/>
    <property type="match status" value="1"/>
</dbReference>
<feature type="binding site" evidence="9">
    <location>
        <position position="14"/>
    </location>
    <ligand>
        <name>Mg(2+)</name>
        <dbReference type="ChEBI" id="CHEBI:18420"/>
    </ligand>
</feature>
<organism evidence="10 11">
    <name type="scientific">Pallidibacillus pasinlerensis</name>
    <dbReference type="NCBI Taxonomy" id="2703818"/>
    <lineage>
        <taxon>Bacteria</taxon>
        <taxon>Bacillati</taxon>
        <taxon>Bacillota</taxon>
        <taxon>Bacilli</taxon>
        <taxon>Bacillales</taxon>
        <taxon>Bacillaceae</taxon>
        <taxon>Pallidibacillus</taxon>
    </lineage>
</organism>
<comment type="catalytic activity">
    <reaction evidence="8 9">
        <text>sn-glycerol 1-phosphate + all-trans-heptaprenyl diphosphate = 3-heptaprenyl-sn-glycero-1-phosphate + diphosphate</text>
        <dbReference type="Rhea" id="RHEA:33495"/>
        <dbReference type="ChEBI" id="CHEBI:33019"/>
        <dbReference type="ChEBI" id="CHEBI:57685"/>
        <dbReference type="ChEBI" id="CHEBI:58206"/>
        <dbReference type="ChEBI" id="CHEBI:64781"/>
        <dbReference type="EC" id="2.5.1.n9"/>
    </reaction>
</comment>
<comment type="similarity">
    <text evidence="9">Belongs to the GGGP/HepGP synthase family. Group I subfamily.</text>
</comment>
<keyword evidence="2 9" id="KW-0808">Transferase</keyword>
<dbReference type="CDD" id="cd02812">
    <property type="entry name" value="PcrB_like"/>
    <property type="match status" value="1"/>
</dbReference>
<comment type="cofactor">
    <cofactor evidence="9">
        <name>Mg(2+)</name>
        <dbReference type="ChEBI" id="CHEBI:18420"/>
    </cofactor>
</comment>
<keyword evidence="3 9" id="KW-0479">Metal-binding</keyword>
<dbReference type="NCBIfam" id="NF003199">
    <property type="entry name" value="PRK04169.1-3"/>
    <property type="match status" value="1"/>
</dbReference>
<accession>A0ABW9ZZP4</accession>
<dbReference type="InterPro" id="IPR039074">
    <property type="entry name" value="GGGP/HepGP_synthase_I"/>
</dbReference>
<name>A0ABW9ZZP4_9BACI</name>
<comment type="caution">
    <text evidence="10">The sequence shown here is derived from an EMBL/GenBank/DDBJ whole genome shotgun (WGS) entry which is preliminary data.</text>
</comment>
<evidence type="ECO:0000313" key="10">
    <source>
        <dbReference type="EMBL" id="NCU16639.1"/>
    </source>
</evidence>
<dbReference type="EC" id="2.5.1.n9" evidence="9"/>
<keyword evidence="11" id="KW-1185">Reference proteome</keyword>
<evidence type="ECO:0000256" key="6">
    <source>
        <dbReference type="ARBA" id="ARBA00023209"/>
    </source>
</evidence>
<dbReference type="Gene3D" id="3.20.20.390">
    <property type="entry name" value="FMN-linked oxidoreductases"/>
    <property type="match status" value="1"/>
</dbReference>
<evidence type="ECO:0000256" key="4">
    <source>
        <dbReference type="ARBA" id="ARBA00022842"/>
    </source>
</evidence>
<keyword evidence="7 9" id="KW-1208">Phospholipid metabolism</keyword>
<dbReference type="InterPro" id="IPR008205">
    <property type="entry name" value="GGGP_HepGP_synthase"/>
</dbReference>
<dbReference type="NCBIfam" id="TIGR01768">
    <property type="entry name" value="GGGP-family"/>
    <property type="match status" value="1"/>
</dbReference>
<dbReference type="Proteomes" id="UP000743899">
    <property type="component" value="Unassembled WGS sequence"/>
</dbReference>
<dbReference type="RefSeq" id="WP_161919476.1">
    <property type="nucleotide sequence ID" value="NZ_JAACYS010000006.1"/>
</dbReference>
<evidence type="ECO:0000256" key="1">
    <source>
        <dbReference type="ARBA" id="ARBA00022516"/>
    </source>
</evidence>
<comment type="subunit">
    <text evidence="9">Homodimer.</text>
</comment>
<sequence length="228" mass="26167">MLNIREWEHVFKLDPDKEIDDHAIEQICESGTDAIMIGGTDNVTLEKVLNLMARVRRYTVPCVLEVSQVDAISPGFDMYFIPTVLNSPKRDWILGKHHLAIKEFGYMIDWKEMIVEGYCILNENSKVAQLTEANCDLSEEDIEAYALMVEKMFHLPVFYIEYSGKYGDPKIVKQVKDVLENTRLFYGGGIETVEQAKEMKQYADCIIVGNVIYENLEEALRTVKAVKE</sequence>
<evidence type="ECO:0000256" key="9">
    <source>
        <dbReference type="HAMAP-Rule" id="MF_00112"/>
    </source>
</evidence>
<dbReference type="NCBIfam" id="NF003197">
    <property type="entry name" value="PRK04169.1-1"/>
    <property type="match status" value="1"/>
</dbReference>
<comment type="pathway">
    <text evidence="9">Membrane lipid metabolism; glycerophospholipid metabolism.</text>
</comment>
<dbReference type="InterPro" id="IPR038597">
    <property type="entry name" value="GGGP/HepGP_synthase_sf"/>
</dbReference>
<dbReference type="EMBL" id="JAACYS010000006">
    <property type="protein sequence ID" value="NCU16639.1"/>
    <property type="molecule type" value="Genomic_DNA"/>
</dbReference>
<feature type="binding site" evidence="9">
    <location>
        <position position="189"/>
    </location>
    <ligand>
        <name>sn-glycerol 1-phosphate</name>
        <dbReference type="ChEBI" id="CHEBI:57685"/>
    </ligand>
</feature>
<proteinExistence type="inferred from homology"/>
<keyword evidence="6 9" id="KW-0594">Phospholipid biosynthesis</keyword>
<keyword evidence="5 9" id="KW-0443">Lipid metabolism</keyword>
<keyword evidence="1 9" id="KW-0444">Lipid biosynthesis</keyword>
<dbReference type="PANTHER" id="PTHR40029">
    <property type="match status" value="1"/>
</dbReference>
<feature type="binding site" evidence="9">
    <location>
        <begin position="159"/>
        <end position="164"/>
    </location>
    <ligand>
        <name>sn-glycerol 1-phosphate</name>
        <dbReference type="ChEBI" id="CHEBI:57685"/>
    </ligand>
</feature>
<feature type="binding site" evidence="9">
    <location>
        <begin position="209"/>
        <end position="210"/>
    </location>
    <ligand>
        <name>sn-glycerol 1-phosphate</name>
        <dbReference type="ChEBI" id="CHEBI:57685"/>
    </ligand>
</feature>
<evidence type="ECO:0000256" key="8">
    <source>
        <dbReference type="ARBA" id="ARBA00048318"/>
    </source>
</evidence>
<evidence type="ECO:0000256" key="3">
    <source>
        <dbReference type="ARBA" id="ARBA00022723"/>
    </source>
</evidence>
<feature type="binding site" evidence="9">
    <location>
        <position position="40"/>
    </location>
    <ligand>
        <name>Mg(2+)</name>
        <dbReference type="ChEBI" id="CHEBI:18420"/>
    </ligand>
</feature>
<protein>
    <recommendedName>
        <fullName evidence="9">Heptaprenylglyceryl phosphate synthase</fullName>
        <shortName evidence="9">HepGP synthase</shortName>
        <ecNumber evidence="9">2.5.1.n9</ecNumber>
    </recommendedName>
    <alternativeName>
        <fullName evidence="9">Glycerol-1-phosphate heptaprenyltransferase</fullName>
    </alternativeName>
</protein>
<dbReference type="HAMAP" id="MF_00112">
    <property type="entry name" value="GGGP_HepGP_synthase"/>
    <property type="match status" value="1"/>
</dbReference>
<dbReference type="Pfam" id="PF01884">
    <property type="entry name" value="PcrB"/>
    <property type="match status" value="1"/>
</dbReference>
<evidence type="ECO:0000313" key="11">
    <source>
        <dbReference type="Proteomes" id="UP000743899"/>
    </source>
</evidence>
<evidence type="ECO:0000256" key="7">
    <source>
        <dbReference type="ARBA" id="ARBA00023264"/>
    </source>
</evidence>
<keyword evidence="4 9" id="KW-0460">Magnesium</keyword>
<reference evidence="10 11" key="1">
    <citation type="submission" date="2020-01" db="EMBL/GenBank/DDBJ databases">
        <title>A novel Bacillus sp. from Pasinler.</title>
        <authorList>
            <person name="Adiguzel A."/>
            <person name="Ay H."/>
            <person name="Baltaci M.O."/>
        </authorList>
    </citation>
    <scope>NUCLEOTIDE SEQUENCE [LARGE SCALE GENOMIC DNA]</scope>
    <source>
        <strain evidence="10 11">P1</strain>
    </source>
</reference>